<dbReference type="Proteomes" id="UP001199916">
    <property type="component" value="Unassembled WGS sequence"/>
</dbReference>
<keyword evidence="2" id="KW-1185">Reference proteome</keyword>
<gene>
    <name evidence="1" type="ORF">LQV63_15415</name>
</gene>
<protein>
    <submittedName>
        <fullName evidence="1">Uncharacterized protein</fullName>
    </submittedName>
</protein>
<organism evidence="1 2">
    <name type="scientific">Paenibacillus profundus</name>
    <dbReference type="NCBI Taxonomy" id="1173085"/>
    <lineage>
        <taxon>Bacteria</taxon>
        <taxon>Bacillati</taxon>
        <taxon>Bacillota</taxon>
        <taxon>Bacilli</taxon>
        <taxon>Bacillales</taxon>
        <taxon>Paenibacillaceae</taxon>
        <taxon>Paenibacillus</taxon>
    </lineage>
</organism>
<accession>A0ABS8YK25</accession>
<sequence length="109" mass="12122">MAAADLKLCLIELCRIQHAQRHSLANEKHQAPAPECNAFSYQLRAFPVSRRSQGEGVLLRHERWYSEALSVAGYAMTLLACLQAVRGQRKVVIEGDPEHALTKQINAAV</sequence>
<proteinExistence type="predicted"/>
<evidence type="ECO:0000313" key="2">
    <source>
        <dbReference type="Proteomes" id="UP001199916"/>
    </source>
</evidence>
<reference evidence="1 2" key="1">
    <citation type="submission" date="2021-11" db="EMBL/GenBank/DDBJ databases">
        <title>Draft genome sequence of Paenibacillus profundus YoMME, a new Gram-positive bacteria with exoelectrogenic properties.</title>
        <authorList>
            <person name="Hubenova Y."/>
            <person name="Hubenova E."/>
            <person name="Manasiev Y."/>
            <person name="Peykov S."/>
            <person name="Mitov M."/>
        </authorList>
    </citation>
    <scope>NUCLEOTIDE SEQUENCE [LARGE SCALE GENOMIC DNA]</scope>
    <source>
        <strain evidence="1 2">YoMME</strain>
    </source>
</reference>
<comment type="caution">
    <text evidence="1">The sequence shown here is derived from an EMBL/GenBank/DDBJ whole genome shotgun (WGS) entry which is preliminary data.</text>
</comment>
<evidence type="ECO:0000313" key="1">
    <source>
        <dbReference type="EMBL" id="MCE5170700.1"/>
    </source>
</evidence>
<dbReference type="EMBL" id="JAJNBZ010000012">
    <property type="protein sequence ID" value="MCE5170700.1"/>
    <property type="molecule type" value="Genomic_DNA"/>
</dbReference>
<name>A0ABS8YK25_9BACL</name>